<keyword evidence="1" id="KW-0472">Membrane</keyword>
<feature type="transmembrane region" description="Helical" evidence="1">
    <location>
        <begin position="82"/>
        <end position="109"/>
    </location>
</feature>
<reference evidence="2" key="2">
    <citation type="submission" date="2020-09" db="EMBL/GenBank/DDBJ databases">
        <authorList>
            <person name="Sun Q."/>
            <person name="Zhou Y."/>
        </authorList>
    </citation>
    <scope>NUCLEOTIDE SEQUENCE</scope>
    <source>
        <strain evidence="2">CGMCC 1.12214</strain>
    </source>
</reference>
<feature type="transmembrane region" description="Helical" evidence="1">
    <location>
        <begin position="50"/>
        <end position="70"/>
    </location>
</feature>
<sequence>MPVSLSFDSIEAFKALAIGIAAAGMVATGFEAMTERRASFTLLETGGARAVASVPLVVLTAPFIILRNTVRGRRKDRRRIGFVALATMIACLWGLACGRVILDMAIAILGS</sequence>
<name>A0A917I8D8_9HYPH</name>
<protein>
    <submittedName>
        <fullName evidence="2">Uncharacterized protein</fullName>
    </submittedName>
</protein>
<evidence type="ECO:0000313" key="3">
    <source>
        <dbReference type="Proteomes" id="UP000603912"/>
    </source>
</evidence>
<keyword evidence="1" id="KW-1133">Transmembrane helix</keyword>
<dbReference type="EMBL" id="BMES01000002">
    <property type="protein sequence ID" value="GGH25859.1"/>
    <property type="molecule type" value="Genomic_DNA"/>
</dbReference>
<dbReference type="InterPro" id="IPR053803">
    <property type="entry name" value="DUF6949"/>
</dbReference>
<dbReference type="Pfam" id="PF22258">
    <property type="entry name" value="DUF6949"/>
    <property type="match status" value="1"/>
</dbReference>
<feature type="transmembrane region" description="Helical" evidence="1">
    <location>
        <begin position="12"/>
        <end position="30"/>
    </location>
</feature>
<proteinExistence type="predicted"/>
<dbReference type="AlphaFoldDB" id="A0A917I8D8"/>
<evidence type="ECO:0000313" key="2">
    <source>
        <dbReference type="EMBL" id="GGH25859.1"/>
    </source>
</evidence>
<organism evidence="2 3">
    <name type="scientific">Alsobacter metallidurans</name>
    <dbReference type="NCBI Taxonomy" id="340221"/>
    <lineage>
        <taxon>Bacteria</taxon>
        <taxon>Pseudomonadati</taxon>
        <taxon>Pseudomonadota</taxon>
        <taxon>Alphaproteobacteria</taxon>
        <taxon>Hyphomicrobiales</taxon>
        <taxon>Alsobacteraceae</taxon>
        <taxon>Alsobacter</taxon>
    </lineage>
</organism>
<evidence type="ECO:0000256" key="1">
    <source>
        <dbReference type="SAM" id="Phobius"/>
    </source>
</evidence>
<gene>
    <name evidence="2" type="ORF">GCM10007036_33250</name>
</gene>
<reference evidence="2" key="1">
    <citation type="journal article" date="2014" name="Int. J. Syst. Evol. Microbiol.">
        <title>Complete genome sequence of Corynebacterium casei LMG S-19264T (=DSM 44701T), isolated from a smear-ripened cheese.</title>
        <authorList>
            <consortium name="US DOE Joint Genome Institute (JGI-PGF)"/>
            <person name="Walter F."/>
            <person name="Albersmeier A."/>
            <person name="Kalinowski J."/>
            <person name="Ruckert C."/>
        </authorList>
    </citation>
    <scope>NUCLEOTIDE SEQUENCE</scope>
    <source>
        <strain evidence="2">CGMCC 1.12214</strain>
    </source>
</reference>
<keyword evidence="1" id="KW-0812">Transmembrane</keyword>
<dbReference type="Proteomes" id="UP000603912">
    <property type="component" value="Unassembled WGS sequence"/>
</dbReference>
<dbReference type="RefSeq" id="WP_188518831.1">
    <property type="nucleotide sequence ID" value="NZ_BMES01000002.1"/>
</dbReference>
<accession>A0A917I8D8</accession>
<keyword evidence="3" id="KW-1185">Reference proteome</keyword>
<comment type="caution">
    <text evidence="2">The sequence shown here is derived from an EMBL/GenBank/DDBJ whole genome shotgun (WGS) entry which is preliminary data.</text>
</comment>